<dbReference type="Gene3D" id="3.40.50.300">
    <property type="entry name" value="P-loop containing nucleotide triphosphate hydrolases"/>
    <property type="match status" value="1"/>
</dbReference>
<dbReference type="SUPFAM" id="SSF52540">
    <property type="entry name" value="P-loop containing nucleoside triphosphate hydrolases"/>
    <property type="match status" value="1"/>
</dbReference>
<dbReference type="EC" id="3.6.5.n1" evidence="6"/>
<dbReference type="PANTHER" id="PTHR43512">
    <property type="entry name" value="TRANSLATION FACTOR GUF1-RELATED"/>
    <property type="match status" value="1"/>
</dbReference>
<dbReference type="HAMAP" id="MF_00071">
    <property type="entry name" value="LepA"/>
    <property type="match status" value="1"/>
</dbReference>
<feature type="domain" description="Tr-type G" evidence="8">
    <location>
        <begin position="5"/>
        <end position="182"/>
    </location>
</feature>
<dbReference type="InterPro" id="IPR000640">
    <property type="entry name" value="EFG_V-like"/>
</dbReference>
<dbReference type="NCBIfam" id="TIGR00231">
    <property type="entry name" value="small_GTP"/>
    <property type="match status" value="1"/>
</dbReference>
<feature type="region of interest" description="Disordered" evidence="7">
    <location>
        <begin position="182"/>
        <end position="207"/>
    </location>
</feature>
<evidence type="ECO:0000256" key="4">
    <source>
        <dbReference type="ARBA" id="ARBA00022917"/>
    </source>
</evidence>
<dbReference type="Pfam" id="PF00679">
    <property type="entry name" value="EFG_C"/>
    <property type="match status" value="1"/>
</dbReference>
<dbReference type="PANTHER" id="PTHR43512:SF4">
    <property type="entry name" value="TRANSLATION FACTOR GUF1 HOMOLOG, CHLOROPLASTIC"/>
    <property type="match status" value="1"/>
</dbReference>
<name>A0A0G1Y3D6_9BACT</name>
<accession>A0A0G1Y3D6</accession>
<dbReference type="PATRIC" id="fig|1618607.3.peg.327"/>
<comment type="caution">
    <text evidence="9">The sequence shown here is derived from an EMBL/GenBank/DDBJ whole genome shotgun (WGS) entry which is preliminary data.</text>
</comment>
<evidence type="ECO:0000313" key="9">
    <source>
        <dbReference type="EMBL" id="KKW37711.1"/>
    </source>
</evidence>
<gene>
    <name evidence="6" type="primary">lepA</name>
    <name evidence="9" type="ORF">UY86_C0004G0040</name>
</gene>
<keyword evidence="6" id="KW-0472">Membrane</keyword>
<dbReference type="GO" id="GO:0005525">
    <property type="term" value="F:GTP binding"/>
    <property type="evidence" value="ECO:0007669"/>
    <property type="project" value="UniProtKB-UniRule"/>
</dbReference>
<protein>
    <recommendedName>
        <fullName evidence="6">Elongation factor 4</fullName>
        <shortName evidence="6">EF-4</shortName>
        <ecNumber evidence="6">3.6.5.n1</ecNumber>
    </recommendedName>
    <alternativeName>
        <fullName evidence="6">Ribosomal back-translocase LepA</fullName>
    </alternativeName>
</protein>
<dbReference type="GO" id="GO:0003924">
    <property type="term" value="F:GTPase activity"/>
    <property type="evidence" value="ECO:0007669"/>
    <property type="project" value="UniProtKB-UniRule"/>
</dbReference>
<keyword evidence="3 6" id="KW-0378">Hydrolase</keyword>
<dbReference type="InterPro" id="IPR005225">
    <property type="entry name" value="Small_GTP-bd"/>
</dbReference>
<dbReference type="InterPro" id="IPR027417">
    <property type="entry name" value="P-loop_NTPase"/>
</dbReference>
<evidence type="ECO:0000256" key="6">
    <source>
        <dbReference type="HAMAP-Rule" id="MF_00071"/>
    </source>
</evidence>
<dbReference type="Gene3D" id="2.40.30.10">
    <property type="entry name" value="Translation factors"/>
    <property type="match status" value="1"/>
</dbReference>
<dbReference type="GO" id="GO:0043022">
    <property type="term" value="F:ribosome binding"/>
    <property type="evidence" value="ECO:0007669"/>
    <property type="project" value="UniProtKB-UniRule"/>
</dbReference>
<dbReference type="Gene3D" id="3.30.70.2570">
    <property type="entry name" value="Elongation factor 4, C-terminal domain"/>
    <property type="match status" value="1"/>
</dbReference>
<organism evidence="9 10">
    <name type="scientific">Candidatus Adlerbacteria bacterium GW2011_GWB1_54_7</name>
    <dbReference type="NCBI Taxonomy" id="1618607"/>
    <lineage>
        <taxon>Bacteria</taxon>
        <taxon>Candidatus Adleribacteriota</taxon>
    </lineage>
</organism>
<dbReference type="GO" id="GO:0003746">
    <property type="term" value="F:translation elongation factor activity"/>
    <property type="evidence" value="ECO:0007669"/>
    <property type="project" value="UniProtKB-UniRule"/>
</dbReference>
<dbReference type="Pfam" id="PF00009">
    <property type="entry name" value="GTP_EFTU"/>
    <property type="match status" value="1"/>
</dbReference>
<dbReference type="PROSITE" id="PS51722">
    <property type="entry name" value="G_TR_2"/>
    <property type="match status" value="1"/>
</dbReference>
<dbReference type="InterPro" id="IPR000795">
    <property type="entry name" value="T_Tr_GTP-bd_dom"/>
</dbReference>
<dbReference type="Gene3D" id="3.30.70.870">
    <property type="entry name" value="Elongation Factor G (Translational Gtpase), domain 3"/>
    <property type="match status" value="1"/>
</dbReference>
<keyword evidence="4 6" id="KW-0648">Protein biosynthesis</keyword>
<comment type="subcellular location">
    <subcellularLocation>
        <location evidence="6">Cell membrane</location>
        <topology evidence="6">Peripheral membrane protein</topology>
        <orientation evidence="6">Cytoplasmic side</orientation>
    </subcellularLocation>
</comment>
<keyword evidence="2 6" id="KW-0547">Nucleotide-binding</keyword>
<dbReference type="GO" id="GO:0045727">
    <property type="term" value="P:positive regulation of translation"/>
    <property type="evidence" value="ECO:0007669"/>
    <property type="project" value="UniProtKB-UniRule"/>
</dbReference>
<dbReference type="PROSITE" id="PS00301">
    <property type="entry name" value="G_TR_1"/>
    <property type="match status" value="1"/>
</dbReference>
<dbReference type="InterPro" id="IPR013842">
    <property type="entry name" value="LepA_CTD"/>
</dbReference>
<evidence type="ECO:0000313" key="10">
    <source>
        <dbReference type="Proteomes" id="UP000033852"/>
    </source>
</evidence>
<keyword evidence="5 6" id="KW-0342">GTP-binding</keyword>
<dbReference type="EMBL" id="LCRR01000004">
    <property type="protein sequence ID" value="KKW37711.1"/>
    <property type="molecule type" value="Genomic_DNA"/>
</dbReference>
<dbReference type="Gene3D" id="3.30.70.240">
    <property type="match status" value="1"/>
</dbReference>
<proteinExistence type="inferred from homology"/>
<dbReference type="GO" id="GO:0005886">
    <property type="term" value="C:plasma membrane"/>
    <property type="evidence" value="ECO:0007669"/>
    <property type="project" value="UniProtKB-SubCell"/>
</dbReference>
<dbReference type="SUPFAM" id="SSF50447">
    <property type="entry name" value="Translation proteins"/>
    <property type="match status" value="1"/>
</dbReference>
<sequence length="624" mass="69396">MQNDIYVRNFSIISHVDHGKSTLADRLLELTGTIEKRKMREQVLDSMELERERGITIKMQPVRMRYEEYVLNLIDTPGHVDFSYEVSRALSAVEGALLLVDATEGVQAQTLSVLRLAQAQGLAIVPAISKIDSPLAKIDDVRRQVAKLLAIMEEEILLCSGKTGEGVESVLKAIVERIPAPKPASAKPANSGYGDFSAEKSPEVASPSLGKPPPFAVLPLQALIFDFQYSDHQGVIVYLRVFGGNIKKGDTLEFAMSGRAFSALEVGIFAPAPQPVSELSAGSIGYVVTGIKEAGFARVGDTIRQKGSKTSILPGYAEPHPVVWASLYPESQDNFTALRQALMRLRLSDSALSFEEESSGILGRGFRCGLLGMLHLEIVTERLRREFNLRLIVTMPTVHYEVELKNGKRITIYSPALFPEHGDVQKVYEPYVEAEIILPAEYLGALTTLLYEHETKAASTDTFSEGRMIIKAIMPLRELMRNFFDKVKSISQGYASVAWEMRDLREAQVTKLDILIADESIPAFARIVSEHRAQGEAVSAVEKLYKILPRQLFAAKIQGKALGRILSSRTLPPLRKDVTGYLYGGDRTRKMKLWAKQKRGKEKLKERGKVNIPEEVFYKMIKSE</sequence>
<dbReference type="SUPFAM" id="SSF54980">
    <property type="entry name" value="EF-G C-terminal domain-like"/>
    <property type="match status" value="2"/>
</dbReference>
<dbReference type="CDD" id="cd01890">
    <property type="entry name" value="LepA"/>
    <property type="match status" value="1"/>
</dbReference>
<dbReference type="InterPro" id="IPR038363">
    <property type="entry name" value="LepA_C_sf"/>
</dbReference>
<evidence type="ECO:0000256" key="5">
    <source>
        <dbReference type="ARBA" id="ARBA00023134"/>
    </source>
</evidence>
<comment type="similarity">
    <text evidence="1 6">Belongs to the TRAFAC class translation factor GTPase superfamily. Classic translation factor GTPase family. LepA subfamily.</text>
</comment>
<evidence type="ECO:0000256" key="3">
    <source>
        <dbReference type="ARBA" id="ARBA00022801"/>
    </source>
</evidence>
<evidence type="ECO:0000256" key="1">
    <source>
        <dbReference type="ARBA" id="ARBA00005454"/>
    </source>
</evidence>
<comment type="catalytic activity">
    <reaction evidence="6">
        <text>GTP + H2O = GDP + phosphate + H(+)</text>
        <dbReference type="Rhea" id="RHEA:19669"/>
        <dbReference type="ChEBI" id="CHEBI:15377"/>
        <dbReference type="ChEBI" id="CHEBI:15378"/>
        <dbReference type="ChEBI" id="CHEBI:37565"/>
        <dbReference type="ChEBI" id="CHEBI:43474"/>
        <dbReference type="ChEBI" id="CHEBI:58189"/>
        <dbReference type="EC" id="3.6.5.n1"/>
    </reaction>
</comment>
<dbReference type="InterPro" id="IPR009000">
    <property type="entry name" value="Transl_B-barrel_sf"/>
</dbReference>
<reference evidence="9 10" key="1">
    <citation type="journal article" date="2015" name="Nature">
        <title>rRNA introns, odd ribosomes, and small enigmatic genomes across a large radiation of phyla.</title>
        <authorList>
            <person name="Brown C.T."/>
            <person name="Hug L.A."/>
            <person name="Thomas B.C."/>
            <person name="Sharon I."/>
            <person name="Castelle C.J."/>
            <person name="Singh A."/>
            <person name="Wilkins M.J."/>
            <person name="Williams K.H."/>
            <person name="Banfield J.F."/>
        </authorList>
    </citation>
    <scope>NUCLEOTIDE SEQUENCE [LARGE SCALE GENOMIC DNA]</scope>
</reference>
<feature type="binding site" evidence="6">
    <location>
        <begin position="17"/>
        <end position="22"/>
    </location>
    <ligand>
        <name>GTP</name>
        <dbReference type="ChEBI" id="CHEBI:37565"/>
    </ligand>
</feature>
<dbReference type="Pfam" id="PF06421">
    <property type="entry name" value="LepA_C"/>
    <property type="match status" value="1"/>
</dbReference>
<dbReference type="InterPro" id="IPR031157">
    <property type="entry name" value="G_TR_CS"/>
</dbReference>
<dbReference type="InterPro" id="IPR035647">
    <property type="entry name" value="EFG_III/V"/>
</dbReference>
<dbReference type="AlphaFoldDB" id="A0A0G1Y3D6"/>
<keyword evidence="6" id="KW-1003">Cell membrane</keyword>
<evidence type="ECO:0000256" key="2">
    <source>
        <dbReference type="ARBA" id="ARBA00022741"/>
    </source>
</evidence>
<evidence type="ECO:0000259" key="8">
    <source>
        <dbReference type="PROSITE" id="PS51722"/>
    </source>
</evidence>
<dbReference type="InterPro" id="IPR006297">
    <property type="entry name" value="EF-4"/>
</dbReference>
<evidence type="ECO:0000256" key="7">
    <source>
        <dbReference type="SAM" id="MobiDB-lite"/>
    </source>
</evidence>
<comment type="function">
    <text evidence="6">Required for accurate and efficient protein synthesis under certain stress conditions. May act as a fidelity factor of the translation reaction, by catalyzing a one-codon backward translocation of tRNAs on improperly translocated ribosomes. Back-translocation proceeds from a post-translocation (POST) complex to a pre-translocation (PRE) complex, thus giving elongation factor G a second chance to translocate the tRNAs correctly. Binds to ribosomes in a GTP-dependent manner.</text>
</comment>
<dbReference type="STRING" id="1618607.UY86_C0004G0040"/>
<dbReference type="FunFam" id="3.40.50.300:FF:000078">
    <property type="entry name" value="Elongation factor 4"/>
    <property type="match status" value="1"/>
</dbReference>
<dbReference type="PRINTS" id="PR00315">
    <property type="entry name" value="ELONGATNFCT"/>
</dbReference>
<dbReference type="Proteomes" id="UP000033852">
    <property type="component" value="Unassembled WGS sequence"/>
</dbReference>
<feature type="binding site" evidence="6">
    <location>
        <begin position="129"/>
        <end position="132"/>
    </location>
    <ligand>
        <name>GTP</name>
        <dbReference type="ChEBI" id="CHEBI:37565"/>
    </ligand>
</feature>